<dbReference type="InterPro" id="IPR014026">
    <property type="entry name" value="UDP-Glc/GDP-Man_DH_dimer"/>
</dbReference>
<dbReference type="EMBL" id="JAKRVX010000009">
    <property type="protein sequence ID" value="MCL9818309.1"/>
    <property type="molecule type" value="Genomic_DNA"/>
</dbReference>
<evidence type="ECO:0000256" key="6">
    <source>
        <dbReference type="ARBA" id="ARBA00030172"/>
    </source>
</evidence>
<proteinExistence type="inferred from homology"/>
<dbReference type="Proteomes" id="UP001203207">
    <property type="component" value="Unassembled WGS sequence"/>
</dbReference>
<comment type="similarity">
    <text evidence="1 8">Belongs to the UDP-glucose/GDP-mannose dehydrogenase family.</text>
</comment>
<evidence type="ECO:0000256" key="2">
    <source>
        <dbReference type="ARBA" id="ARBA00012935"/>
    </source>
</evidence>
<evidence type="ECO:0000256" key="5">
    <source>
        <dbReference type="ARBA" id="ARBA00023027"/>
    </source>
</evidence>
<dbReference type="InterPro" id="IPR001732">
    <property type="entry name" value="UDP-Glc/GDP-Man_DH_N"/>
</dbReference>
<dbReference type="Pfam" id="PF03721">
    <property type="entry name" value="UDPG_MGDP_dh_N"/>
    <property type="match status" value="1"/>
</dbReference>
<comment type="caution">
    <text evidence="10">The sequence shown here is derived from an EMBL/GenBank/DDBJ whole genome shotgun (WGS) entry which is preliminary data.</text>
</comment>
<dbReference type="AlphaFoldDB" id="A0AAE3KDG3"/>
<feature type="domain" description="UDP-glucose/GDP-mannose dehydrogenase C-terminal" evidence="9">
    <location>
        <begin position="332"/>
        <end position="432"/>
    </location>
</feature>
<dbReference type="InterPro" id="IPR036220">
    <property type="entry name" value="UDP-Glc/GDP-Man_DH_C_sf"/>
</dbReference>
<dbReference type="RefSeq" id="WP_250585899.1">
    <property type="nucleotide sequence ID" value="NZ_JAKRVX010000009.1"/>
</dbReference>
<dbReference type="PIRSF" id="PIRSF000124">
    <property type="entry name" value="UDPglc_GDPman_dh"/>
    <property type="match status" value="1"/>
</dbReference>
<dbReference type="GO" id="GO:0016628">
    <property type="term" value="F:oxidoreductase activity, acting on the CH-CH group of donors, NAD or NADP as acceptor"/>
    <property type="evidence" value="ECO:0007669"/>
    <property type="project" value="InterPro"/>
</dbReference>
<gene>
    <name evidence="10" type="ORF">AArcSt2_15310</name>
</gene>
<dbReference type="InterPro" id="IPR036291">
    <property type="entry name" value="NAD(P)-bd_dom_sf"/>
</dbReference>
<sequence>MDTNADYTTEKSKRRVRLPPSDICVVGLGYVGLPIAVEFDRAGYDVVGFDIDNKKIDQLRSGVDPTGDVGGRRVKTSEVQFTADEMAIERSRYVIVTVPTPIDDLKNPNLTYVESAGETIGRNITPGTTVVLESTVYPGATREILAPAIEGTSGLISGDDFYLGYSPERLVPGDDENGFRNVVKIVSGQDDDVLEDLTELYESVVDAGIHKAPDIEVAEAAKCIENIQRDLNIALVNELAITCNNLDLDTHAVLEAAGTKWNFHDYRPGLVGGHCIPVDPFYIIYESERNGFSPKLIQQGREINEYMPKHVGKETLKALNECGNVLRESVVLVLGLAYKPNVGDIRTSAVDGTIQTLQEYGVNVVGYDPHVDEDLATKMFDIDVQRELIFDAVDAILFATPHDEFRNIDFTMAATEMTDNPILIDVMGVLTPERYENSTLEYRRI</sequence>
<evidence type="ECO:0000313" key="11">
    <source>
        <dbReference type="Proteomes" id="UP001203207"/>
    </source>
</evidence>
<dbReference type="Gene3D" id="3.40.50.720">
    <property type="entry name" value="NAD(P)-binding Rossmann-like Domain"/>
    <property type="match status" value="2"/>
</dbReference>
<dbReference type="InterPro" id="IPR017476">
    <property type="entry name" value="UDP-Glc/GDP-Man"/>
</dbReference>
<dbReference type="PANTHER" id="PTHR43491:SF2">
    <property type="entry name" value="UDP-N-ACETYL-D-MANNOSAMINE DEHYDROGENASE"/>
    <property type="match status" value="1"/>
</dbReference>
<keyword evidence="4" id="KW-0560">Oxidoreductase</keyword>
<dbReference type="SUPFAM" id="SSF52413">
    <property type="entry name" value="UDP-glucose/GDP-mannose dehydrogenase C-terminal domain"/>
    <property type="match status" value="1"/>
</dbReference>
<evidence type="ECO:0000256" key="7">
    <source>
        <dbReference type="ARBA" id="ARBA00049130"/>
    </source>
</evidence>
<accession>A0AAE3KDG3</accession>
<dbReference type="GO" id="GO:0051287">
    <property type="term" value="F:NAD binding"/>
    <property type="evidence" value="ECO:0007669"/>
    <property type="project" value="InterPro"/>
</dbReference>
<dbReference type="InterPro" id="IPR014027">
    <property type="entry name" value="UDP-Glc/GDP-Man_DH_C"/>
</dbReference>
<evidence type="ECO:0000256" key="8">
    <source>
        <dbReference type="PIRNR" id="PIRNR000124"/>
    </source>
</evidence>
<evidence type="ECO:0000256" key="4">
    <source>
        <dbReference type="ARBA" id="ARBA00023002"/>
    </source>
</evidence>
<evidence type="ECO:0000256" key="3">
    <source>
        <dbReference type="ARBA" id="ARBA00016796"/>
    </source>
</evidence>
<dbReference type="SMART" id="SM00984">
    <property type="entry name" value="UDPG_MGDP_dh_C"/>
    <property type="match status" value="1"/>
</dbReference>
<name>A0AAE3KDG3_9EURY</name>
<dbReference type="PANTHER" id="PTHR43491">
    <property type="entry name" value="UDP-N-ACETYL-D-MANNOSAMINE DEHYDROGENASE"/>
    <property type="match status" value="1"/>
</dbReference>
<keyword evidence="5" id="KW-0520">NAD</keyword>
<dbReference type="GO" id="GO:0089714">
    <property type="term" value="F:UDP-N-acetyl-D-mannosamine dehydrogenase activity"/>
    <property type="evidence" value="ECO:0007669"/>
    <property type="project" value="UniProtKB-EC"/>
</dbReference>
<dbReference type="PIRSF" id="PIRSF500136">
    <property type="entry name" value="UDP_ManNAc_DH"/>
    <property type="match status" value="1"/>
</dbReference>
<keyword evidence="11" id="KW-1185">Reference proteome</keyword>
<dbReference type="Pfam" id="PF03720">
    <property type="entry name" value="UDPG_MGDP_dh_C"/>
    <property type="match status" value="1"/>
</dbReference>
<evidence type="ECO:0000259" key="9">
    <source>
        <dbReference type="SMART" id="SM00984"/>
    </source>
</evidence>
<dbReference type="GO" id="GO:0000271">
    <property type="term" value="P:polysaccharide biosynthetic process"/>
    <property type="evidence" value="ECO:0007669"/>
    <property type="project" value="InterPro"/>
</dbReference>
<dbReference type="SUPFAM" id="SSF48179">
    <property type="entry name" value="6-phosphogluconate dehydrogenase C-terminal domain-like"/>
    <property type="match status" value="1"/>
</dbReference>
<evidence type="ECO:0000256" key="1">
    <source>
        <dbReference type="ARBA" id="ARBA00006601"/>
    </source>
</evidence>
<dbReference type="SUPFAM" id="SSF51735">
    <property type="entry name" value="NAD(P)-binding Rossmann-fold domains"/>
    <property type="match status" value="1"/>
</dbReference>
<dbReference type="InterPro" id="IPR008927">
    <property type="entry name" value="6-PGluconate_DH-like_C_sf"/>
</dbReference>
<evidence type="ECO:0000313" key="10">
    <source>
        <dbReference type="EMBL" id="MCL9818309.1"/>
    </source>
</evidence>
<comment type="catalytic activity">
    <reaction evidence="7">
        <text>UDP-N-acetyl-alpha-D-mannosamine + 2 NAD(+) + H2O = UDP-N-acetyl-alpha-D-mannosaminouronate + 2 NADH + 3 H(+)</text>
        <dbReference type="Rhea" id="RHEA:25780"/>
        <dbReference type="ChEBI" id="CHEBI:15377"/>
        <dbReference type="ChEBI" id="CHEBI:15378"/>
        <dbReference type="ChEBI" id="CHEBI:57540"/>
        <dbReference type="ChEBI" id="CHEBI:57945"/>
        <dbReference type="ChEBI" id="CHEBI:68623"/>
        <dbReference type="ChEBI" id="CHEBI:70731"/>
        <dbReference type="EC" id="1.1.1.336"/>
    </reaction>
</comment>
<reference evidence="10" key="2">
    <citation type="submission" date="2022-02" db="EMBL/GenBank/DDBJ databases">
        <authorList>
            <person name="Elcheninov A.G."/>
            <person name="Sorokin D.Y."/>
            <person name="Kublanov I.V."/>
        </authorList>
    </citation>
    <scope>NUCLEOTIDE SEQUENCE</scope>
    <source>
        <strain evidence="10">AArc-St2</strain>
    </source>
</reference>
<dbReference type="NCBIfam" id="TIGR03026">
    <property type="entry name" value="NDP-sugDHase"/>
    <property type="match status" value="1"/>
</dbReference>
<dbReference type="EC" id="1.1.1.336" evidence="2"/>
<dbReference type="InterPro" id="IPR028359">
    <property type="entry name" value="UDP_ManNAc/GlcNAc_DH"/>
</dbReference>
<dbReference type="Pfam" id="PF00984">
    <property type="entry name" value="UDPG_MGDP_dh"/>
    <property type="match status" value="1"/>
</dbReference>
<organism evidence="10 11">
    <name type="scientific">Natronocalculus amylovorans</name>
    <dbReference type="NCBI Taxonomy" id="2917812"/>
    <lineage>
        <taxon>Archaea</taxon>
        <taxon>Methanobacteriati</taxon>
        <taxon>Methanobacteriota</taxon>
        <taxon>Stenosarchaea group</taxon>
        <taxon>Halobacteria</taxon>
        <taxon>Halobacteriales</taxon>
        <taxon>Haloferacaceae</taxon>
        <taxon>Natronocalculus</taxon>
    </lineage>
</organism>
<protein>
    <recommendedName>
        <fullName evidence="3">UDP-N-acetyl-D-mannosamine dehydrogenase</fullName>
        <ecNumber evidence="2">1.1.1.336</ecNumber>
    </recommendedName>
    <alternativeName>
        <fullName evidence="6">UDP-ManNAc 6-dehydrogenase</fullName>
    </alternativeName>
</protein>
<reference evidence="10" key="1">
    <citation type="journal article" date="2022" name="Syst. Appl. Microbiol.">
        <title>Natronocalculus amylovorans gen. nov., sp. nov., and Natranaeroarchaeum aerophilus sp. nov., dominant culturable amylolytic natronoarchaea from hypersaline soda lakes in southwestern Siberia.</title>
        <authorList>
            <person name="Sorokin D.Y."/>
            <person name="Elcheninov A.G."/>
            <person name="Khizhniak T.V."/>
            <person name="Koenen M."/>
            <person name="Bale N.J."/>
            <person name="Damste J.S.S."/>
            <person name="Kublanov I.V."/>
        </authorList>
    </citation>
    <scope>NUCLEOTIDE SEQUENCE</scope>
    <source>
        <strain evidence="10">AArc-St2</strain>
    </source>
</reference>